<sequence length="853" mass="91256">MTWSSVRRLAVALLVLASAVVAGAPGTVAQAATPLPAVLPAVRSWQPAASGEFTWSPGSRLVVDGSAPGLRMEAETLADDLSYLEGSTPSVLVGSPATSGDVVLRLDPTMSGDEAYRVELGGVTTISAKTAVGVYWGTRTMLQLIKRQRVLPAGVVNDSPQYKVRGFLLSIGRHPVSWLDNLLRDMSYLKLNELTLSSFSMTDADIAAVQAIANQRHVKLIGWSNSPKFQTGYIPEQYRLTYKSGTSTLRDPIALDVMNAAGVSWATTKLGEHAGRFPTDTFNIGGDEWPRFNIRTNGVNSTNFAQLYQQAMAKYNETGAVQDAYRAYMNQANAVIRAQGKTARMWSDDIMPATKVPLDTNLELMHWWSSGLTPAQLKASGHSLINSNADFVYFNLGTTQNPPDRIWDSFDPGTFKGGTRLPGGATDPALVGIQFCVWTSGAVYDTGRLERDLTSRMRPVAQKAWGTTPVSSTYAAALPTITAVGRAPGIVETPMFNDPGLGATPTGPAMRYLDSQQLYTTSPTGALHHSLWTAAGGQVGEDLLPASTVAGRPVAFNSAGDQLSVFTRGTDGAVRETLYTPGTGWRTTDWTAAAAANGFGTIRFAGDPAGFSSGSARHVFGADANGKLSHLWWSPGDAKVHGDSWGGTITGTPAAFVWGRVQMVYARGANGTLHRWWWQSSDSAVVQQEDLGIPVAAGTKLAGWTTSGTRKDSSGRNILTARQYVVLVGPDGHILQWSFDMDGDRPTSIDLTTATGVVATGSPAGYADTNGNAAVFVRRVADQHLIRIRVPQTGPPVVVDLTAVTPGTQVAPTGDPEGMRFDAEQHVFAPAANDPRHHWWATPADQPRQDSWR</sequence>
<feature type="chain" id="PRO_5039079917" evidence="5">
    <location>
        <begin position="25"/>
        <end position="853"/>
    </location>
</feature>
<dbReference type="EMBL" id="SJKB01000028">
    <property type="protein sequence ID" value="TCC48539.1"/>
    <property type="molecule type" value="Genomic_DNA"/>
</dbReference>
<evidence type="ECO:0000259" key="7">
    <source>
        <dbReference type="Pfam" id="PF02838"/>
    </source>
</evidence>
<dbReference type="SUPFAM" id="SSF51445">
    <property type="entry name" value="(Trans)glycosidases"/>
    <property type="match status" value="1"/>
</dbReference>
<evidence type="ECO:0000313" key="9">
    <source>
        <dbReference type="Proteomes" id="UP000291144"/>
    </source>
</evidence>
<feature type="active site" description="Proton donor" evidence="4">
    <location>
        <position position="288"/>
    </location>
</feature>
<evidence type="ECO:0000313" key="8">
    <source>
        <dbReference type="EMBL" id="TCC48539.1"/>
    </source>
</evidence>
<feature type="domain" description="Glycoside hydrolase family 20 catalytic" evidence="6">
    <location>
        <begin position="202"/>
        <end position="466"/>
    </location>
</feature>
<accession>A0A4R0JP58</accession>
<reference evidence="8 9" key="1">
    <citation type="submission" date="2019-02" db="EMBL/GenBank/DDBJ databases">
        <title>Kribbella capetownensis sp. nov. and Kribbella speibonae sp. nov., isolated from soil.</title>
        <authorList>
            <person name="Curtis S.M."/>
            <person name="Norton I."/>
            <person name="Everest G.J."/>
            <person name="Meyers P.R."/>
        </authorList>
    </citation>
    <scope>NUCLEOTIDE SEQUENCE [LARGE SCALE GENOMIC DNA]</scope>
    <source>
        <strain evidence="8 9">NRRL B-24813</strain>
    </source>
</reference>
<keyword evidence="9" id="KW-1185">Reference proteome</keyword>
<dbReference type="Pfam" id="PF03984">
    <property type="entry name" value="DUF346"/>
    <property type="match status" value="2"/>
</dbReference>
<dbReference type="InterPro" id="IPR007132">
    <property type="entry name" value="DUF346"/>
</dbReference>
<gene>
    <name evidence="8" type="ORF">E0H73_42800</name>
</gene>
<comment type="similarity">
    <text evidence="1">Belongs to the glycosyl hydrolase 20 family.</text>
</comment>
<dbReference type="RefSeq" id="WP_131366577.1">
    <property type="nucleotide sequence ID" value="NZ_SJKB01000028.1"/>
</dbReference>
<dbReference type="SUPFAM" id="SSF89372">
    <property type="entry name" value="Fucose-specific lectin"/>
    <property type="match status" value="1"/>
</dbReference>
<name>A0A4R0JP58_9ACTN</name>
<dbReference type="Gene3D" id="2.120.10.70">
    <property type="entry name" value="Fucose-specific lectin"/>
    <property type="match status" value="1"/>
</dbReference>
<dbReference type="GO" id="GO:0004563">
    <property type="term" value="F:beta-N-acetylhexosaminidase activity"/>
    <property type="evidence" value="ECO:0007669"/>
    <property type="project" value="InterPro"/>
</dbReference>
<dbReference type="PRINTS" id="PR00738">
    <property type="entry name" value="GLHYDRLASE20"/>
</dbReference>
<dbReference type="InterPro" id="IPR017853">
    <property type="entry name" value="GH"/>
</dbReference>
<dbReference type="Gene3D" id="3.30.379.10">
    <property type="entry name" value="Chitobiase/beta-hexosaminidase domain 2-like"/>
    <property type="match status" value="1"/>
</dbReference>
<dbReference type="Pfam" id="PF02838">
    <property type="entry name" value="Glyco_hydro_20b"/>
    <property type="match status" value="1"/>
</dbReference>
<evidence type="ECO:0000256" key="3">
    <source>
        <dbReference type="ARBA" id="ARBA00023295"/>
    </source>
</evidence>
<keyword evidence="5" id="KW-0732">Signal</keyword>
<evidence type="ECO:0000256" key="1">
    <source>
        <dbReference type="ARBA" id="ARBA00006285"/>
    </source>
</evidence>
<dbReference type="InterPro" id="IPR052764">
    <property type="entry name" value="GH20_Enzymes"/>
</dbReference>
<feature type="signal peptide" evidence="5">
    <location>
        <begin position="1"/>
        <end position="24"/>
    </location>
</feature>
<dbReference type="InterPro" id="IPR015883">
    <property type="entry name" value="Glyco_hydro_20_cat"/>
</dbReference>
<dbReference type="Gene3D" id="3.20.20.80">
    <property type="entry name" value="Glycosidases"/>
    <property type="match status" value="1"/>
</dbReference>
<dbReference type="InterPro" id="IPR015882">
    <property type="entry name" value="HEX_bac_N"/>
</dbReference>
<evidence type="ECO:0000256" key="4">
    <source>
        <dbReference type="PIRSR" id="PIRSR625705-1"/>
    </source>
</evidence>
<evidence type="ECO:0000256" key="2">
    <source>
        <dbReference type="ARBA" id="ARBA00022801"/>
    </source>
</evidence>
<evidence type="ECO:0000259" key="6">
    <source>
        <dbReference type="Pfam" id="PF00728"/>
    </source>
</evidence>
<dbReference type="PANTHER" id="PTHR43678">
    <property type="entry name" value="PUTATIVE (AFU_ORTHOLOGUE AFUA_2G00640)-RELATED"/>
    <property type="match status" value="1"/>
</dbReference>
<dbReference type="Pfam" id="PF00728">
    <property type="entry name" value="Glyco_hydro_20"/>
    <property type="match status" value="1"/>
</dbReference>
<dbReference type="PANTHER" id="PTHR43678:SF1">
    <property type="entry name" value="BETA-N-ACETYLHEXOSAMINIDASE"/>
    <property type="match status" value="1"/>
</dbReference>
<dbReference type="InterPro" id="IPR025705">
    <property type="entry name" value="Beta_hexosaminidase_sua/sub"/>
</dbReference>
<dbReference type="InterPro" id="IPR029018">
    <property type="entry name" value="Hex-like_dom2"/>
</dbReference>
<proteinExistence type="inferred from homology"/>
<organism evidence="8 9">
    <name type="scientific">Kribbella pittospori</name>
    <dbReference type="NCBI Taxonomy" id="722689"/>
    <lineage>
        <taxon>Bacteria</taxon>
        <taxon>Bacillati</taxon>
        <taxon>Actinomycetota</taxon>
        <taxon>Actinomycetes</taxon>
        <taxon>Propionibacteriales</taxon>
        <taxon>Kribbellaceae</taxon>
        <taxon>Kribbella</taxon>
    </lineage>
</organism>
<keyword evidence="2" id="KW-0378">Hydrolase</keyword>
<dbReference type="GO" id="GO:0005975">
    <property type="term" value="P:carbohydrate metabolic process"/>
    <property type="evidence" value="ECO:0007669"/>
    <property type="project" value="InterPro"/>
</dbReference>
<dbReference type="Proteomes" id="UP000291144">
    <property type="component" value="Unassembled WGS sequence"/>
</dbReference>
<dbReference type="OrthoDB" id="9763537at2"/>
<dbReference type="SUPFAM" id="SSF55545">
    <property type="entry name" value="beta-N-acetylhexosaminidase-like domain"/>
    <property type="match status" value="1"/>
</dbReference>
<evidence type="ECO:0000256" key="5">
    <source>
        <dbReference type="SAM" id="SignalP"/>
    </source>
</evidence>
<dbReference type="AlphaFoldDB" id="A0A4R0JP58"/>
<protein>
    <submittedName>
        <fullName evidence="8">Uncharacterized protein</fullName>
    </submittedName>
</protein>
<keyword evidence="3" id="KW-0326">Glycosidase</keyword>
<feature type="domain" description="Beta-hexosaminidase bacterial type N-terminal" evidence="7">
    <location>
        <begin position="36"/>
        <end position="158"/>
    </location>
</feature>
<comment type="caution">
    <text evidence="8">The sequence shown here is derived from an EMBL/GenBank/DDBJ whole genome shotgun (WGS) entry which is preliminary data.</text>
</comment>